<evidence type="ECO:0000256" key="1">
    <source>
        <dbReference type="ARBA" id="ARBA00004196"/>
    </source>
</evidence>
<comment type="subcellular location">
    <subcellularLocation>
        <location evidence="1">Cell envelope</location>
    </subcellularLocation>
</comment>
<dbReference type="Pfam" id="PF00560">
    <property type="entry name" value="LRR_1"/>
    <property type="match status" value="2"/>
</dbReference>
<evidence type="ECO:0000256" key="2">
    <source>
        <dbReference type="SAM" id="MobiDB-lite"/>
    </source>
</evidence>
<dbReference type="InterPro" id="IPR051848">
    <property type="entry name" value="PGIP"/>
</dbReference>
<keyword evidence="4" id="KW-0732">Signal</keyword>
<evidence type="ECO:0000313" key="5">
    <source>
        <dbReference type="EMBL" id="CAE2302965.1"/>
    </source>
</evidence>
<reference evidence="5" key="1">
    <citation type="submission" date="2021-01" db="EMBL/GenBank/DDBJ databases">
        <authorList>
            <person name="Corre E."/>
            <person name="Pelletier E."/>
            <person name="Niang G."/>
            <person name="Scheremetjew M."/>
            <person name="Finn R."/>
            <person name="Kale V."/>
            <person name="Holt S."/>
            <person name="Cochrane G."/>
            <person name="Meng A."/>
            <person name="Brown T."/>
            <person name="Cohen L."/>
        </authorList>
    </citation>
    <scope>NUCLEOTIDE SEQUENCE</scope>
    <source>
        <strain evidence="5">SoJaBio B1-5/56/2</strain>
    </source>
</reference>
<dbReference type="Gene3D" id="3.80.10.10">
    <property type="entry name" value="Ribonuclease Inhibitor"/>
    <property type="match status" value="1"/>
</dbReference>
<feature type="transmembrane region" description="Helical" evidence="3">
    <location>
        <begin position="209"/>
        <end position="234"/>
    </location>
</feature>
<protein>
    <recommendedName>
        <fullName evidence="6">Leucine-rich repeat-containing N-terminal plant-type domain-containing protein</fullName>
    </recommendedName>
</protein>
<feature type="region of interest" description="Disordered" evidence="2">
    <location>
        <begin position="177"/>
        <end position="197"/>
    </location>
</feature>
<feature type="compositionally biased region" description="Pro residues" evidence="2">
    <location>
        <begin position="181"/>
        <end position="197"/>
    </location>
</feature>
<keyword evidence="3" id="KW-0472">Membrane</keyword>
<accession>A0A7S4NRK8</accession>
<gene>
    <name evidence="5" type="ORF">NAES01612_LOCUS10176</name>
</gene>
<keyword evidence="3" id="KW-1133">Transmembrane helix</keyword>
<feature type="signal peptide" evidence="4">
    <location>
        <begin position="1"/>
        <end position="15"/>
    </location>
</feature>
<evidence type="ECO:0000256" key="3">
    <source>
        <dbReference type="SAM" id="Phobius"/>
    </source>
</evidence>
<keyword evidence="3" id="KW-0812">Transmembrane</keyword>
<dbReference type="PANTHER" id="PTHR48059:SF30">
    <property type="entry name" value="OS06G0587000 PROTEIN"/>
    <property type="match status" value="1"/>
</dbReference>
<dbReference type="SUPFAM" id="SSF52058">
    <property type="entry name" value="L domain-like"/>
    <property type="match status" value="1"/>
</dbReference>
<organism evidence="5">
    <name type="scientific">Paramoeba aestuarina</name>
    <dbReference type="NCBI Taxonomy" id="180227"/>
    <lineage>
        <taxon>Eukaryota</taxon>
        <taxon>Amoebozoa</taxon>
        <taxon>Discosea</taxon>
        <taxon>Flabellinia</taxon>
        <taxon>Dactylopodida</taxon>
        <taxon>Paramoebidae</taxon>
        <taxon>Paramoeba</taxon>
    </lineage>
</organism>
<dbReference type="AlphaFoldDB" id="A0A7S4NRK8"/>
<proteinExistence type="predicted"/>
<dbReference type="EMBL" id="HBKR01015377">
    <property type="protein sequence ID" value="CAE2302965.1"/>
    <property type="molecule type" value="Transcribed_RNA"/>
</dbReference>
<dbReference type="InterPro" id="IPR001611">
    <property type="entry name" value="Leu-rich_rpt"/>
</dbReference>
<name>A0A7S4NRK8_9EUKA</name>
<evidence type="ECO:0000256" key="4">
    <source>
        <dbReference type="SAM" id="SignalP"/>
    </source>
</evidence>
<evidence type="ECO:0008006" key="6">
    <source>
        <dbReference type="Google" id="ProtNLM"/>
    </source>
</evidence>
<dbReference type="PANTHER" id="PTHR48059">
    <property type="entry name" value="POLYGALACTURONASE INHIBITOR 1"/>
    <property type="match status" value="1"/>
</dbReference>
<sequence length="257" mass="28571">MMWLVVFLFCCGVLSEDTQNEIDREMNSLIEFYHSTKGESWFKSDNWLDGPPCGDDALESSNKGGWYSLSCAGGRVVAINMPNNNMSGTLPSSLGDFTKLLSLVVSNNQIGGEIPSELFHSSILSLYLNNNSFTGTLNDDICSFPLYNLSFNRFSCPLPTCCTACSPCKSSTTSFENFSPSPSPSPTPSPFPSPPPTPTDMHRNTFLPIWAILMISITAVASFAIFVYFAYVCWHIAERDHHHYFDYQEVDNSEINN</sequence>
<feature type="chain" id="PRO_5030784634" description="Leucine-rich repeat-containing N-terminal plant-type domain-containing protein" evidence="4">
    <location>
        <begin position="16"/>
        <end position="257"/>
    </location>
</feature>
<dbReference type="InterPro" id="IPR032675">
    <property type="entry name" value="LRR_dom_sf"/>
</dbReference>